<sequence>MQAAAAAVGAAVGATAGDGGALEGADAASNIGDPGAAAAAARVGDVPVPLLSFDLPVVGNLGLCEMLPSAEELGELLLKAQSVAAALAAQLPHVTNLDKLARRIRSDLEFVQRCCTHRYGGSNDAVSQGITTSTAAITAATASGGGGNDNIGGDRLLELTPERVQGIINNLRGFQGELLAAQTAPGLVGVLRRFQARVVLPSEATVVAAPPSDPAAAATAATSIRKGEVAVAVAATGANALSALAGAIATATAATAIGGVDRVSAVAAAAGQKRPLADKEGDEDGCPLPGAGDALAAITTPCHPGGDGDGGSSCSGGNGRSDDNRRIGNAASAAAAADKESAGGAIGRGGGGGAAKGRGGGGGGGSNAGNVSVEVDVVAQMGHCWIEVKNQETFGLESVHWAGARHIKGLRRQVEELLAVAAAPEHHRRWQPPRVVLFFPSGVHPDVRQQLEARGAYVAVGPGRHRDRRVHLVPHMVPRPRRLPAHPSAPAPAPHRYQLGRHHYVRVGFGDQSRGRDRPGSGAVGSADCALEGLPGC</sequence>
<dbReference type="EMBL" id="BNCQ01000046">
    <property type="protein sequence ID" value="GIM13015.1"/>
    <property type="molecule type" value="Genomic_DNA"/>
</dbReference>
<evidence type="ECO:0008006" key="4">
    <source>
        <dbReference type="Google" id="ProtNLM"/>
    </source>
</evidence>
<feature type="region of interest" description="Disordered" evidence="1">
    <location>
        <begin position="272"/>
        <end position="367"/>
    </location>
</feature>
<dbReference type="PANTHER" id="PTHR13379:SF0">
    <property type="entry name" value="UPF0415 PROTEIN C7ORF25"/>
    <property type="match status" value="1"/>
</dbReference>
<organism evidence="2 3">
    <name type="scientific">Volvox reticuliferus</name>
    <dbReference type="NCBI Taxonomy" id="1737510"/>
    <lineage>
        <taxon>Eukaryota</taxon>
        <taxon>Viridiplantae</taxon>
        <taxon>Chlorophyta</taxon>
        <taxon>core chlorophytes</taxon>
        <taxon>Chlorophyceae</taxon>
        <taxon>CS clade</taxon>
        <taxon>Chlamydomonadales</taxon>
        <taxon>Volvocaceae</taxon>
        <taxon>Volvox</taxon>
    </lineage>
</organism>
<protein>
    <recommendedName>
        <fullName evidence="4">DUF1308 domain-containing protein</fullName>
    </recommendedName>
</protein>
<feature type="compositionally biased region" description="Gly residues" evidence="1">
    <location>
        <begin position="305"/>
        <end position="319"/>
    </location>
</feature>
<dbReference type="PANTHER" id="PTHR13379">
    <property type="entry name" value="UNCHARACTERIZED DUF1308"/>
    <property type="match status" value="1"/>
</dbReference>
<name>A0A8J4GSE6_9CHLO</name>
<feature type="compositionally biased region" description="Gly residues" evidence="1">
    <location>
        <begin position="344"/>
        <end position="367"/>
    </location>
</feature>
<comment type="caution">
    <text evidence="2">The sequence shown here is derived from an EMBL/GenBank/DDBJ whole genome shotgun (WGS) entry which is preliminary data.</text>
</comment>
<dbReference type="AlphaFoldDB" id="A0A8J4GSE6"/>
<evidence type="ECO:0000313" key="3">
    <source>
        <dbReference type="Proteomes" id="UP000722791"/>
    </source>
</evidence>
<accession>A0A8J4GSE6</accession>
<evidence type="ECO:0000256" key="1">
    <source>
        <dbReference type="SAM" id="MobiDB-lite"/>
    </source>
</evidence>
<reference evidence="2" key="1">
    <citation type="journal article" date="2021" name="Proc. Natl. Acad. Sci. U.S.A.">
        <title>Three genomes in the algal genus Volvox reveal the fate of a haploid sex-determining region after a transition to homothallism.</title>
        <authorList>
            <person name="Yamamoto K."/>
            <person name="Hamaji T."/>
            <person name="Kawai-Toyooka H."/>
            <person name="Matsuzaki R."/>
            <person name="Takahashi F."/>
            <person name="Nishimura Y."/>
            <person name="Kawachi M."/>
            <person name="Noguchi H."/>
            <person name="Minakuchi Y."/>
            <person name="Umen J.G."/>
            <person name="Toyoda A."/>
            <person name="Nozaki H."/>
        </authorList>
    </citation>
    <scope>NUCLEOTIDE SEQUENCE</scope>
    <source>
        <strain evidence="2">NIES-3785</strain>
    </source>
</reference>
<proteinExistence type="predicted"/>
<evidence type="ECO:0000313" key="2">
    <source>
        <dbReference type="EMBL" id="GIM13015.1"/>
    </source>
</evidence>
<dbReference type="Proteomes" id="UP000722791">
    <property type="component" value="Unassembled WGS sequence"/>
</dbReference>
<gene>
    <name evidence="2" type="ORF">Vretimale_16210</name>
</gene>